<feature type="compositionally biased region" description="Basic and acidic residues" evidence="1">
    <location>
        <begin position="31"/>
        <end position="44"/>
    </location>
</feature>
<feature type="region of interest" description="Disordered" evidence="1">
    <location>
        <begin position="1"/>
        <end position="49"/>
    </location>
</feature>
<feature type="transmembrane region" description="Helical" evidence="2">
    <location>
        <begin position="72"/>
        <end position="100"/>
    </location>
</feature>
<accession>A0ABV1JB34</accession>
<dbReference type="RefSeq" id="WP_102373602.1">
    <property type="nucleotide sequence ID" value="NZ_JBBNOP010000002.1"/>
</dbReference>
<keyword evidence="2" id="KW-1133">Transmembrane helix</keyword>
<dbReference type="InterPro" id="IPR018730">
    <property type="entry name" value="DUF2273"/>
</dbReference>
<protein>
    <submittedName>
        <fullName evidence="3">DUF2273 domain-containing protein</fullName>
    </submittedName>
</protein>
<evidence type="ECO:0000256" key="1">
    <source>
        <dbReference type="SAM" id="MobiDB-lite"/>
    </source>
</evidence>
<dbReference type="Pfam" id="PF10031">
    <property type="entry name" value="DUF2273"/>
    <property type="match status" value="1"/>
</dbReference>
<organism evidence="3 4">
    <name type="scientific">Raoultibacter massiliensis</name>
    <dbReference type="NCBI Taxonomy" id="1852371"/>
    <lineage>
        <taxon>Bacteria</taxon>
        <taxon>Bacillati</taxon>
        <taxon>Actinomycetota</taxon>
        <taxon>Coriobacteriia</taxon>
        <taxon>Eggerthellales</taxon>
        <taxon>Eggerthellaceae</taxon>
        <taxon>Raoultibacter</taxon>
    </lineage>
</organism>
<evidence type="ECO:0000256" key="2">
    <source>
        <dbReference type="SAM" id="Phobius"/>
    </source>
</evidence>
<feature type="compositionally biased region" description="Polar residues" evidence="1">
    <location>
        <begin position="1"/>
        <end position="17"/>
    </location>
</feature>
<reference evidence="3 4" key="1">
    <citation type="submission" date="2024-04" db="EMBL/GenBank/DDBJ databases">
        <title>Human intestinal bacterial collection.</title>
        <authorList>
            <person name="Pauvert C."/>
            <person name="Hitch T.C.A."/>
            <person name="Clavel T."/>
        </authorList>
    </citation>
    <scope>NUCLEOTIDE SEQUENCE [LARGE SCALE GENOMIC DNA]</scope>
    <source>
        <strain evidence="3 4">CLA-KB-H42</strain>
    </source>
</reference>
<dbReference type="Proteomes" id="UP001487305">
    <property type="component" value="Unassembled WGS sequence"/>
</dbReference>
<gene>
    <name evidence="3" type="ORF">AAA083_03525</name>
</gene>
<keyword evidence="4" id="KW-1185">Reference proteome</keyword>
<evidence type="ECO:0000313" key="4">
    <source>
        <dbReference type="Proteomes" id="UP001487305"/>
    </source>
</evidence>
<sequence>MTQSATLIPPVQAQSVQGAHDRLGYPNISFEPDRSDAEKPEGKPVRAASQEELFPNAKHAWFSYYRTHRNQVVCAAVGLLVAAGFLIIGFWPTLLLAVFASAGVLYGRYKDGDRKTAAAVRGIIDRLD</sequence>
<keyword evidence="2" id="KW-0472">Membrane</keyword>
<keyword evidence="2" id="KW-0812">Transmembrane</keyword>
<comment type="caution">
    <text evidence="3">The sequence shown here is derived from an EMBL/GenBank/DDBJ whole genome shotgun (WGS) entry which is preliminary data.</text>
</comment>
<dbReference type="EMBL" id="JBBNOP010000002">
    <property type="protein sequence ID" value="MEQ3362045.1"/>
    <property type="molecule type" value="Genomic_DNA"/>
</dbReference>
<evidence type="ECO:0000313" key="3">
    <source>
        <dbReference type="EMBL" id="MEQ3362045.1"/>
    </source>
</evidence>
<proteinExistence type="predicted"/>
<name>A0ABV1JB34_9ACTN</name>